<dbReference type="InterPro" id="IPR001516">
    <property type="entry name" value="Proton_antipo_N"/>
</dbReference>
<feature type="transmembrane region" description="Helical" evidence="8">
    <location>
        <begin position="127"/>
        <end position="145"/>
    </location>
</feature>
<organism evidence="12 13">
    <name type="scientific">Terrilactibacillus laevilacticus</name>
    <dbReference type="NCBI Taxonomy" id="1380157"/>
    <lineage>
        <taxon>Bacteria</taxon>
        <taxon>Bacillati</taxon>
        <taxon>Bacillota</taxon>
        <taxon>Bacilli</taxon>
        <taxon>Bacillales</taxon>
        <taxon>Bacillaceae</taxon>
        <taxon>Terrilactibacillus</taxon>
    </lineage>
</organism>
<evidence type="ECO:0000256" key="7">
    <source>
        <dbReference type="ARBA" id="ARBA00023136"/>
    </source>
</evidence>
<evidence type="ECO:0000259" key="11">
    <source>
        <dbReference type="Pfam" id="PF00662"/>
    </source>
</evidence>
<keyword evidence="12" id="KW-0560">Oxidoreductase</keyword>
<keyword evidence="4 8" id="KW-1003">Cell membrane</keyword>
<keyword evidence="5 8" id="KW-0812">Transmembrane</keyword>
<dbReference type="Proteomes" id="UP001597458">
    <property type="component" value="Unassembled WGS sequence"/>
</dbReference>
<dbReference type="RefSeq" id="WP_141188983.1">
    <property type="nucleotide sequence ID" value="NZ_JBHUMR010000008.1"/>
</dbReference>
<dbReference type="EMBL" id="JBHUMR010000008">
    <property type="protein sequence ID" value="MFD2617205.1"/>
    <property type="molecule type" value="Genomic_DNA"/>
</dbReference>
<keyword evidence="13" id="KW-1185">Reference proteome</keyword>
<feature type="transmembrane region" description="Helical" evidence="8">
    <location>
        <begin position="12"/>
        <end position="30"/>
    </location>
</feature>
<evidence type="ECO:0000256" key="3">
    <source>
        <dbReference type="ARBA" id="ARBA00022448"/>
    </source>
</evidence>
<evidence type="ECO:0000256" key="6">
    <source>
        <dbReference type="ARBA" id="ARBA00022989"/>
    </source>
</evidence>
<feature type="transmembrane region" description="Helical" evidence="8">
    <location>
        <begin position="354"/>
        <end position="374"/>
    </location>
</feature>
<evidence type="ECO:0000256" key="5">
    <source>
        <dbReference type="ARBA" id="ARBA00022692"/>
    </source>
</evidence>
<feature type="transmembrane region" description="Helical" evidence="8">
    <location>
        <begin position="73"/>
        <end position="93"/>
    </location>
</feature>
<dbReference type="HAMAP" id="MF_00862">
    <property type="entry name" value="DabB"/>
    <property type="match status" value="1"/>
</dbReference>
<comment type="caution">
    <text evidence="12">The sequence shown here is derived from an EMBL/GenBank/DDBJ whole genome shotgun (WGS) entry which is preliminary data.</text>
</comment>
<sequence>MINNLDFISLPTIFFILLTFSVLSSLILLYPRIPVSFVRFHVGVIILPPIVALFALVFNNERSMFGPWRLDSLSWLLALFVLTIGFIVQRYSVRYLFGDRNYRKYFALLTLTTVFDSVAWMSDDLRFLLICWGATLMGLTLLIGLKKEWRVARKAASLSGLLFAFSWLSLLFAIIWLSQATGHWRLLLILTEDSLAQLGSWEKTCINLLLIGAVVIPAAQWPLQRWLLESVVAPTPISAVMHAGIVNAGGIILTCFAPLFSGNIAQIILLVLSSISVLIGTGIMLVQVDYKRQLVGSTIAQMGFMLIQCALGAYVAAITHAVLHGLFKSTLFLRSGSVITTKKSISKRSTQSPTFLWVIAGGVLGTLIGIAFWLTSHGEVYQLISAVILGWSVSIAWTQLMAYGKGPISRLIGFLLFAGASIVFSVIHNAFYNLLHGVVNQGVEPPISVAIWLLFVLLLGHILGAWLARNRSSVAYAVIYLWLLRLSEPQNDSVESHPKYLTQSLHSRRYIQ</sequence>
<dbReference type="PRINTS" id="PR01434">
    <property type="entry name" value="NADHDHGNASE5"/>
</dbReference>
<feature type="transmembrane region" description="Helical" evidence="8">
    <location>
        <begin position="157"/>
        <end position="177"/>
    </location>
</feature>
<dbReference type="PANTHER" id="PTHR42829:SF1">
    <property type="entry name" value="INORGANIC CARBON TRANSPORTER SUBUNIT DABB-RELATED"/>
    <property type="match status" value="1"/>
</dbReference>
<evidence type="ECO:0000256" key="9">
    <source>
        <dbReference type="RuleBase" id="RU000320"/>
    </source>
</evidence>
<dbReference type="Pfam" id="PF00662">
    <property type="entry name" value="Proton_antipo_N"/>
    <property type="match status" value="1"/>
</dbReference>
<feature type="transmembrane region" description="Helical" evidence="8">
    <location>
        <begin position="380"/>
        <end position="400"/>
    </location>
</feature>
<evidence type="ECO:0000313" key="12">
    <source>
        <dbReference type="EMBL" id="MFD2617205.1"/>
    </source>
</evidence>
<proteinExistence type="inferred from homology"/>
<comment type="function">
    <text evidence="8">Part of an energy-coupled inorganic carbon pump.</text>
</comment>
<comment type="similarity">
    <text evidence="8">Belongs to the inorganic carbon transporter (TC 9.A.2) DabB family.</text>
</comment>
<dbReference type="GO" id="GO:0050136">
    <property type="term" value="F:NADH dehydrogenase (quinone) (non-electrogenic) activity"/>
    <property type="evidence" value="ECO:0007669"/>
    <property type="project" value="UniProtKB-EC"/>
</dbReference>
<dbReference type="NCBIfam" id="NF006373">
    <property type="entry name" value="PRK08601.1"/>
    <property type="match status" value="1"/>
</dbReference>
<evidence type="ECO:0000256" key="8">
    <source>
        <dbReference type="HAMAP-Rule" id="MF_00862"/>
    </source>
</evidence>
<dbReference type="InterPro" id="IPR001750">
    <property type="entry name" value="ND/Mrp_TM"/>
</dbReference>
<feature type="transmembrane region" description="Helical" evidence="8">
    <location>
        <begin position="412"/>
        <end position="435"/>
    </location>
</feature>
<keyword evidence="3 8" id="KW-0813">Transport</keyword>
<feature type="transmembrane region" description="Helical" evidence="8">
    <location>
        <begin position="267"/>
        <end position="285"/>
    </location>
</feature>
<dbReference type="Pfam" id="PF00361">
    <property type="entry name" value="Proton_antipo_M"/>
    <property type="match status" value="1"/>
</dbReference>
<dbReference type="InterPro" id="IPR046396">
    <property type="entry name" value="Transporter_DabB"/>
</dbReference>
<keyword evidence="7 8" id="KW-0472">Membrane</keyword>
<feature type="transmembrane region" description="Helical" evidence="8">
    <location>
        <begin position="105"/>
        <end position="121"/>
    </location>
</feature>
<accession>A0ABW5PQQ8</accession>
<feature type="transmembrane region" description="Helical" evidence="8">
    <location>
        <begin position="447"/>
        <end position="468"/>
    </location>
</feature>
<dbReference type="PANTHER" id="PTHR42829">
    <property type="entry name" value="NADH-UBIQUINONE OXIDOREDUCTASE CHAIN 5"/>
    <property type="match status" value="1"/>
</dbReference>
<gene>
    <name evidence="8" type="primary">dabB</name>
    <name evidence="12" type="ORF">ACFSTF_07760</name>
</gene>
<evidence type="ECO:0000256" key="4">
    <source>
        <dbReference type="ARBA" id="ARBA00022475"/>
    </source>
</evidence>
<comment type="subunit">
    <text evidence="8">Forms a complex with DabA.</text>
</comment>
<evidence type="ECO:0000256" key="1">
    <source>
        <dbReference type="ARBA" id="ARBA00004651"/>
    </source>
</evidence>
<feature type="transmembrane region" description="Helical" evidence="8">
    <location>
        <begin position="239"/>
        <end position="260"/>
    </location>
</feature>
<feature type="transmembrane region" description="Helical" evidence="8">
    <location>
        <begin position="37"/>
        <end position="58"/>
    </location>
</feature>
<name>A0ABW5PQQ8_9BACI</name>
<dbReference type="InterPro" id="IPR003945">
    <property type="entry name" value="NU5C-like"/>
</dbReference>
<feature type="domain" description="NADH-Ubiquinone oxidoreductase (complex I) chain 5 N-terminal" evidence="11">
    <location>
        <begin position="69"/>
        <end position="106"/>
    </location>
</feature>
<comment type="subcellular location">
    <subcellularLocation>
        <location evidence="1 8">Cell membrane</location>
        <topology evidence="1 8">Multi-pass membrane protein</topology>
    </subcellularLocation>
    <subcellularLocation>
        <location evidence="9">Membrane</location>
        <topology evidence="9">Multi-pass membrane protein</topology>
    </subcellularLocation>
</comment>
<feature type="transmembrane region" description="Helical" evidence="8">
    <location>
        <begin position="305"/>
        <end position="333"/>
    </location>
</feature>
<evidence type="ECO:0000313" key="13">
    <source>
        <dbReference type="Proteomes" id="UP001597458"/>
    </source>
</evidence>
<keyword evidence="6 8" id="KW-1133">Transmembrane helix</keyword>
<evidence type="ECO:0000259" key="10">
    <source>
        <dbReference type="Pfam" id="PF00361"/>
    </source>
</evidence>
<feature type="domain" description="NADH:quinone oxidoreductase/Mrp antiporter transmembrane" evidence="10">
    <location>
        <begin position="122"/>
        <end position="402"/>
    </location>
</feature>
<evidence type="ECO:0000256" key="2">
    <source>
        <dbReference type="ARBA" id="ARBA00008483"/>
    </source>
</evidence>
<reference evidence="13" key="1">
    <citation type="journal article" date="2019" name="Int. J. Syst. Evol. Microbiol.">
        <title>The Global Catalogue of Microorganisms (GCM) 10K type strain sequencing project: providing services to taxonomists for standard genome sequencing and annotation.</title>
        <authorList>
            <consortium name="The Broad Institute Genomics Platform"/>
            <consortium name="The Broad Institute Genome Sequencing Center for Infectious Disease"/>
            <person name="Wu L."/>
            <person name="Ma J."/>
        </authorList>
    </citation>
    <scope>NUCLEOTIDE SEQUENCE [LARGE SCALE GENOMIC DNA]</scope>
    <source>
        <strain evidence="13">TISTR 2241</strain>
    </source>
</reference>
<protein>
    <recommendedName>
        <fullName evidence="8">Probable inorganic carbon transporter subunit DabB</fullName>
    </recommendedName>
</protein>
<comment type="similarity">
    <text evidence="2">Belongs to the CPA3 antiporters (TC 2.A.63) subunit A family.</text>
</comment>